<protein>
    <submittedName>
        <fullName evidence="3">PorT family protein</fullName>
    </submittedName>
</protein>
<reference evidence="3 4" key="1">
    <citation type="submission" date="2020-06" db="EMBL/GenBank/DDBJ databases">
        <authorList>
            <person name="Hwang Y.J."/>
        </authorList>
    </citation>
    <scope>NUCLEOTIDE SEQUENCE [LARGE SCALE GENOMIC DNA]</scope>
    <source>
        <strain evidence="3 4">KUDC8001</strain>
    </source>
</reference>
<reference evidence="3 4" key="2">
    <citation type="submission" date="2020-08" db="EMBL/GenBank/DDBJ databases">
        <title>Adhaeribacter dokdonensis sp. nov., isolated from the rhizosphere of Elymus tsukushiensis, a plant native to the Dokdo Islands, Republic of Korea.</title>
        <authorList>
            <person name="Ghim S.Y."/>
        </authorList>
    </citation>
    <scope>NUCLEOTIDE SEQUENCE [LARGE SCALE GENOMIC DNA]</scope>
    <source>
        <strain evidence="3 4">KUDC8001</strain>
    </source>
</reference>
<evidence type="ECO:0000256" key="1">
    <source>
        <dbReference type="SAM" id="SignalP"/>
    </source>
</evidence>
<gene>
    <name evidence="3" type="ORF">HUW48_08520</name>
</gene>
<dbReference type="Pfam" id="PF13568">
    <property type="entry name" value="OMP_b-brl_2"/>
    <property type="match status" value="1"/>
</dbReference>
<proteinExistence type="predicted"/>
<dbReference type="InterPro" id="IPR025665">
    <property type="entry name" value="Beta-barrel_OMP_2"/>
</dbReference>
<dbReference type="AlphaFoldDB" id="A0A7L7L5K8"/>
<dbReference type="RefSeq" id="WP_182415276.1">
    <property type="nucleotide sequence ID" value="NZ_CP055153.1"/>
</dbReference>
<dbReference type="EMBL" id="CP055153">
    <property type="protein sequence ID" value="QMU28088.1"/>
    <property type="molecule type" value="Genomic_DNA"/>
</dbReference>
<feature type="signal peptide" evidence="1">
    <location>
        <begin position="1"/>
        <end position="19"/>
    </location>
</feature>
<feature type="domain" description="Outer membrane protein beta-barrel" evidence="2">
    <location>
        <begin position="19"/>
        <end position="182"/>
    </location>
</feature>
<feature type="chain" id="PRO_5029451924" evidence="1">
    <location>
        <begin position="20"/>
        <end position="206"/>
    </location>
</feature>
<name>A0A7L7L5K8_9BACT</name>
<dbReference type="KEGG" id="add:HUW48_08520"/>
<organism evidence="3 4">
    <name type="scientific">Adhaeribacter radiodurans</name>
    <dbReference type="NCBI Taxonomy" id="2745197"/>
    <lineage>
        <taxon>Bacteria</taxon>
        <taxon>Pseudomonadati</taxon>
        <taxon>Bacteroidota</taxon>
        <taxon>Cytophagia</taxon>
        <taxon>Cytophagales</taxon>
        <taxon>Hymenobacteraceae</taxon>
        <taxon>Adhaeribacter</taxon>
    </lineage>
</organism>
<evidence type="ECO:0000259" key="2">
    <source>
        <dbReference type="Pfam" id="PF13568"/>
    </source>
</evidence>
<evidence type="ECO:0000313" key="4">
    <source>
        <dbReference type="Proteomes" id="UP000514509"/>
    </source>
</evidence>
<evidence type="ECO:0000313" key="3">
    <source>
        <dbReference type="EMBL" id="QMU28088.1"/>
    </source>
</evidence>
<dbReference type="Proteomes" id="UP000514509">
    <property type="component" value="Chromosome"/>
</dbReference>
<keyword evidence="4" id="KW-1185">Reference proteome</keyword>
<keyword evidence="1" id="KW-0732">Signal</keyword>
<accession>A0A7L7L5K8</accession>
<sequence length="206" mass="23725">MKKLLLILFFCVIYFKVVAQTNTEVNPVRHAVHYGFKFGLNYSNMNFNKGYPTPTTPVASSWRPGFLLGFLLEVPLPYNFSLQQEYLYSQTNGEHQSLNTKYNHSYLSLPLMLKYRILPKVVIMVGPQFELLIAAKEETNGQTINTTHETEERSIGLSGGLGFRVSKFLSFNARFMHGFNHIGITQRTNALEYKYESVQITTDFRF</sequence>